<comment type="caution">
    <text evidence="2">The sequence shown here is derived from an EMBL/GenBank/DDBJ whole genome shotgun (WGS) entry which is preliminary data.</text>
</comment>
<feature type="compositionally biased region" description="Basic and acidic residues" evidence="1">
    <location>
        <begin position="62"/>
        <end position="76"/>
    </location>
</feature>
<feature type="region of interest" description="Disordered" evidence="1">
    <location>
        <begin position="59"/>
        <end position="78"/>
    </location>
</feature>
<evidence type="ECO:0000313" key="2">
    <source>
        <dbReference type="EMBL" id="OTA15527.1"/>
    </source>
</evidence>
<evidence type="ECO:0000313" key="3">
    <source>
        <dbReference type="Proteomes" id="UP000194204"/>
    </source>
</evidence>
<dbReference type="AlphaFoldDB" id="A0A1Y2SA24"/>
<sequence length="90" mass="9987">MGIGGERPFPHLSQQIRHTATLIEADTQGQGIDKETDQPLQFMVRAVGDRCPNDNIILTTEPGKDEAPGGQYRHEQGGVMALSERLERFQ</sequence>
<protein>
    <submittedName>
        <fullName evidence="2">Uncharacterized protein</fullName>
    </submittedName>
</protein>
<reference evidence="2 3" key="1">
    <citation type="submission" date="2017-01" db="EMBL/GenBank/DDBJ databases">
        <title>Deconstructing symbiosis and pathogenesis requirements using a combined genomic-metabolomic approach.</title>
        <authorList>
            <person name="Tobias N.J."/>
            <person name="Wolff H."/>
            <person name="Djahanschiri B."/>
            <person name="Ebersberger I."/>
            <person name="Bode H.B."/>
        </authorList>
    </citation>
    <scope>NUCLEOTIDE SEQUENCE [LARGE SCALE GENOMIC DNA]</scope>
    <source>
        <strain evidence="2 3">DSM 4764</strain>
    </source>
</reference>
<accession>A0A1Y2SA24</accession>
<keyword evidence="3" id="KW-1185">Reference proteome</keyword>
<dbReference type="Proteomes" id="UP000194204">
    <property type="component" value="Unassembled WGS sequence"/>
</dbReference>
<gene>
    <name evidence="2" type="ORF">Xbed_03583</name>
</gene>
<dbReference type="EMBL" id="MUBK01000055">
    <property type="protein sequence ID" value="OTA15527.1"/>
    <property type="molecule type" value="Genomic_DNA"/>
</dbReference>
<name>A0A1Y2SA24_9GAMM</name>
<proteinExistence type="predicted"/>
<organism evidence="2 3">
    <name type="scientific">Xenorhabdus beddingii</name>
    <dbReference type="NCBI Taxonomy" id="40578"/>
    <lineage>
        <taxon>Bacteria</taxon>
        <taxon>Pseudomonadati</taxon>
        <taxon>Pseudomonadota</taxon>
        <taxon>Gammaproteobacteria</taxon>
        <taxon>Enterobacterales</taxon>
        <taxon>Morganellaceae</taxon>
        <taxon>Xenorhabdus</taxon>
    </lineage>
</organism>
<evidence type="ECO:0000256" key="1">
    <source>
        <dbReference type="SAM" id="MobiDB-lite"/>
    </source>
</evidence>